<evidence type="ECO:0000313" key="2">
    <source>
        <dbReference type="EMBL" id="EXY88386.1"/>
    </source>
</evidence>
<sequence>MKQIFLFLFIFLLTSCISGGAKQDQVKVMDRTIRIGDAMEYPVPMKLSNFVDSITYVPLETTKSYVKNKMLISYVEPYWVVYPGSLFDKEGRFVTNIGALGQGRGEETNGWGYSVFYDLQRNVFYTLGDKIIEFDSNGKFTGKEVRISYRERNAMQVAGGLKNVVALLKADTKYLLVNYPDSIFGMDSDLEVTHNTRIIPDSLFLDPPGDANGMSYTFSRYKDTTIFYNCFTDAIYAVTDTGLQKRWDLDLKGLKPDNRCFLNELNRLYLQEMVKIVRSSSGNENVVKSKAENSELAQLIDDKKWVSHAYESERYVLMSWVSLKAFSGWRGLKEESHLAFYDKRSGKTIAVAGDGLIDDIDGGMMFYPSLGVCDGAMVYSVWPFELKEYIQEKKAKGEAVSDRLIALADSLDDEQNPILVIAHLKK</sequence>
<dbReference type="AlphaFoldDB" id="A0A015UZE8"/>
<reference evidence="2 3" key="1">
    <citation type="submission" date="2014-02" db="EMBL/GenBank/DDBJ databases">
        <authorList>
            <person name="Sears C."/>
            <person name="Carroll K."/>
            <person name="Sack B.R."/>
            <person name="Qadri F."/>
            <person name="Myers L.L."/>
            <person name="Chung G.-T."/>
            <person name="Escheverria P."/>
            <person name="Fraser C.M."/>
            <person name="Sadzewicz L."/>
            <person name="Shefchek K.A."/>
            <person name="Tallon L."/>
            <person name="Das S.P."/>
            <person name="Daugherty S."/>
            <person name="Mongodin E.F."/>
        </authorList>
    </citation>
    <scope>NUCLEOTIDE SEQUENCE [LARGE SCALE GENOMIC DNA]</scope>
    <source>
        <strain evidence="3">3998T(B)3</strain>
    </source>
</reference>
<evidence type="ECO:0000313" key="3">
    <source>
        <dbReference type="Proteomes" id="UP000020773"/>
    </source>
</evidence>
<dbReference type="PATRIC" id="fig|1339316.3.peg.4728"/>
<evidence type="ECO:0008006" key="4">
    <source>
        <dbReference type="Google" id="ProtNLM"/>
    </source>
</evidence>
<protein>
    <recommendedName>
        <fullName evidence="4">6-bladed beta-propeller</fullName>
    </recommendedName>
</protein>
<keyword evidence="1" id="KW-0732">Signal</keyword>
<dbReference type="Proteomes" id="UP000020773">
    <property type="component" value="Unassembled WGS sequence"/>
</dbReference>
<organism evidence="2 3">
    <name type="scientific">Bacteroides fragilis str. 3998T(B)3</name>
    <dbReference type="NCBI Taxonomy" id="1339316"/>
    <lineage>
        <taxon>Bacteria</taxon>
        <taxon>Pseudomonadati</taxon>
        <taxon>Bacteroidota</taxon>
        <taxon>Bacteroidia</taxon>
        <taxon>Bacteroidales</taxon>
        <taxon>Bacteroidaceae</taxon>
        <taxon>Bacteroides</taxon>
    </lineage>
</organism>
<feature type="chain" id="PRO_5001479904" description="6-bladed beta-propeller" evidence="1">
    <location>
        <begin position="22"/>
        <end position="426"/>
    </location>
</feature>
<dbReference type="EMBL" id="JGDB01000282">
    <property type="protein sequence ID" value="EXY88386.1"/>
    <property type="molecule type" value="Genomic_DNA"/>
</dbReference>
<accession>A0A015UZE8</accession>
<name>A0A015UZE8_BACFG</name>
<dbReference type="RefSeq" id="WP_032579647.1">
    <property type="nucleotide sequence ID" value="NZ_JGDB01000282.1"/>
</dbReference>
<dbReference type="PROSITE" id="PS51257">
    <property type="entry name" value="PROKAR_LIPOPROTEIN"/>
    <property type="match status" value="1"/>
</dbReference>
<evidence type="ECO:0000256" key="1">
    <source>
        <dbReference type="SAM" id="SignalP"/>
    </source>
</evidence>
<gene>
    <name evidence="2" type="ORF">M125_4982</name>
</gene>
<proteinExistence type="predicted"/>
<feature type="signal peptide" evidence="1">
    <location>
        <begin position="1"/>
        <end position="21"/>
    </location>
</feature>
<dbReference type="Pfam" id="PF17170">
    <property type="entry name" value="DUF5128"/>
    <property type="match status" value="1"/>
</dbReference>
<comment type="caution">
    <text evidence="2">The sequence shown here is derived from an EMBL/GenBank/DDBJ whole genome shotgun (WGS) entry which is preliminary data.</text>
</comment>